<dbReference type="Proteomes" id="UP000228886">
    <property type="component" value="Unassembled WGS sequence"/>
</dbReference>
<gene>
    <name evidence="2" type="ORF">COS11_03305</name>
</gene>
<sequence>MAIKKIKDVVCRKKMTAEEAKEKAEHNKIIYYFCSKRCEEKFLKAPENYLKLVG</sequence>
<evidence type="ECO:0000259" key="1">
    <source>
        <dbReference type="SMART" id="SM00746"/>
    </source>
</evidence>
<dbReference type="AlphaFoldDB" id="A0A2M7E902"/>
<protein>
    <submittedName>
        <fullName evidence="2">YHS domain-containing protein</fullName>
    </submittedName>
</protein>
<dbReference type="SUPFAM" id="SSF47240">
    <property type="entry name" value="Ferritin-like"/>
    <property type="match status" value="1"/>
</dbReference>
<organism evidence="2 3">
    <name type="scientific">bacterium (Candidatus Ratteibacteria) CG01_land_8_20_14_3_00_40_19</name>
    <dbReference type="NCBI Taxonomy" id="2014290"/>
    <lineage>
        <taxon>Bacteria</taxon>
        <taxon>Candidatus Ratteibacteria</taxon>
    </lineage>
</organism>
<name>A0A2M7E902_9BACT</name>
<dbReference type="Pfam" id="PF04945">
    <property type="entry name" value="YHS"/>
    <property type="match status" value="1"/>
</dbReference>
<feature type="domain" description="TRASH" evidence="1">
    <location>
        <begin position="8"/>
        <end position="46"/>
    </location>
</feature>
<evidence type="ECO:0000313" key="3">
    <source>
        <dbReference type="Proteomes" id="UP000228886"/>
    </source>
</evidence>
<dbReference type="SMART" id="SM00746">
    <property type="entry name" value="TRASH"/>
    <property type="match status" value="1"/>
</dbReference>
<reference evidence="3" key="1">
    <citation type="submission" date="2017-09" db="EMBL/GenBank/DDBJ databases">
        <title>Depth-based differentiation of microbial function through sediment-hosted aquifers and enrichment of novel symbionts in the deep terrestrial subsurface.</title>
        <authorList>
            <person name="Probst A.J."/>
            <person name="Ladd B."/>
            <person name="Jarett J.K."/>
            <person name="Geller-Mcgrath D.E."/>
            <person name="Sieber C.M.K."/>
            <person name="Emerson J.B."/>
            <person name="Anantharaman K."/>
            <person name="Thomas B.C."/>
            <person name="Malmstrom R."/>
            <person name="Stieglmeier M."/>
            <person name="Klingl A."/>
            <person name="Woyke T."/>
            <person name="Ryan C.M."/>
            <person name="Banfield J.F."/>
        </authorList>
    </citation>
    <scope>NUCLEOTIDE SEQUENCE [LARGE SCALE GENOMIC DNA]</scope>
</reference>
<proteinExistence type="predicted"/>
<dbReference type="GO" id="GO:0016491">
    <property type="term" value="F:oxidoreductase activity"/>
    <property type="evidence" value="ECO:0007669"/>
    <property type="project" value="InterPro"/>
</dbReference>
<dbReference type="InterPro" id="IPR009078">
    <property type="entry name" value="Ferritin-like_SF"/>
</dbReference>
<dbReference type="InterPro" id="IPR011017">
    <property type="entry name" value="TRASH_dom"/>
</dbReference>
<evidence type="ECO:0000313" key="2">
    <source>
        <dbReference type="EMBL" id="PIV64226.1"/>
    </source>
</evidence>
<dbReference type="InterPro" id="IPR012348">
    <property type="entry name" value="RNR-like"/>
</dbReference>
<comment type="caution">
    <text evidence="2">The sequence shown here is derived from an EMBL/GenBank/DDBJ whole genome shotgun (WGS) entry which is preliminary data.</text>
</comment>
<dbReference type="Gene3D" id="1.10.620.20">
    <property type="entry name" value="Ribonucleotide Reductase, subunit A"/>
    <property type="match status" value="1"/>
</dbReference>
<accession>A0A2M7E902</accession>
<dbReference type="EMBL" id="PETL01000161">
    <property type="protein sequence ID" value="PIV64226.1"/>
    <property type="molecule type" value="Genomic_DNA"/>
</dbReference>
<dbReference type="InterPro" id="IPR007029">
    <property type="entry name" value="YHS_dom"/>
</dbReference>